<dbReference type="AlphaFoldDB" id="S8AYY7"/>
<keyword evidence="2" id="KW-1185">Reference proteome</keyword>
<dbReference type="EMBL" id="KB644413">
    <property type="protein sequence ID" value="EPS31643.1"/>
    <property type="molecule type" value="Genomic_DNA"/>
</dbReference>
<name>S8AYY7_PENO1</name>
<proteinExistence type="predicted"/>
<dbReference type="Proteomes" id="UP000019376">
    <property type="component" value="Unassembled WGS sequence"/>
</dbReference>
<gene>
    <name evidence="1" type="ORF">PDE_06599</name>
</gene>
<sequence length="175" mass="19515">MGLVTYLVGSSRKRWQKINQQSWVTRTTPNQRKTSIPTSMEKEDSDGLASGLCGLCVGRTRCTFFFRQLMEDRGSVPGLVRPVEREDDFPRTDETALARHAELPGGGGCAREWVKSTWIPSALFRGRARSLGGIFERRAPIFHRKNGRSIQGPLFDGRLVAEEIDEKAAPPPQGT</sequence>
<accession>S8AYY7</accession>
<evidence type="ECO:0000313" key="1">
    <source>
        <dbReference type="EMBL" id="EPS31643.1"/>
    </source>
</evidence>
<protein>
    <submittedName>
        <fullName evidence="1">Uncharacterized protein</fullName>
    </submittedName>
</protein>
<evidence type="ECO:0000313" key="2">
    <source>
        <dbReference type="Proteomes" id="UP000019376"/>
    </source>
</evidence>
<reference evidence="1 2" key="1">
    <citation type="journal article" date="2013" name="PLoS ONE">
        <title>Genomic and secretomic analyses reveal unique features of the lignocellulolytic enzyme system of Penicillium decumbens.</title>
        <authorList>
            <person name="Liu G."/>
            <person name="Zhang L."/>
            <person name="Wei X."/>
            <person name="Zou G."/>
            <person name="Qin Y."/>
            <person name="Ma L."/>
            <person name="Li J."/>
            <person name="Zheng H."/>
            <person name="Wang S."/>
            <person name="Wang C."/>
            <person name="Xun L."/>
            <person name="Zhao G.-P."/>
            <person name="Zhou Z."/>
            <person name="Qu Y."/>
        </authorList>
    </citation>
    <scope>NUCLEOTIDE SEQUENCE [LARGE SCALE GENOMIC DNA]</scope>
    <source>
        <strain evidence="2">114-2 / CGMCC 5302</strain>
    </source>
</reference>
<organism evidence="1 2">
    <name type="scientific">Penicillium oxalicum (strain 114-2 / CGMCC 5302)</name>
    <name type="common">Penicillium decumbens</name>
    <dbReference type="NCBI Taxonomy" id="933388"/>
    <lineage>
        <taxon>Eukaryota</taxon>
        <taxon>Fungi</taxon>
        <taxon>Dikarya</taxon>
        <taxon>Ascomycota</taxon>
        <taxon>Pezizomycotina</taxon>
        <taxon>Eurotiomycetes</taxon>
        <taxon>Eurotiomycetidae</taxon>
        <taxon>Eurotiales</taxon>
        <taxon>Aspergillaceae</taxon>
        <taxon>Penicillium</taxon>
    </lineage>
</organism>
<dbReference type="HOGENOM" id="CLU_1533097_0_0_1"/>